<name>A0ABQ3FGX2_9GAMM</name>
<dbReference type="CDD" id="cd13665">
    <property type="entry name" value="PBP2_TRAP_Dctp3_4"/>
    <property type="match status" value="1"/>
</dbReference>
<sequence>MAAPWDSSGITTMNRVGLAIYRPALAALLCLAGFLISTPAPAMTTLRIAHFLPAVANVQRRVLDPWCDELEARSDHEIRCQIYPSMQLGGIPSQLPDMVRNGVVDIAWTALGYSAGRFPRSEALELPFMLPAGGVEGSRIAWAFSQGPARADFDDYHLLAIQSDGGAVFHTRHTALHGMDDMTGLKLRAPTRMAARLIDSLGASAVSMPPAQIADTLAKGVIDGASAGWEVVPPTKLDEVTHYHTESNAHQATPTVTVLAFLMNRESYARLPDKARQALDSLSGEALSRRFGKAWDDAIAPVRKRLESDPDHTVIALDDDAYRAMRDASRGVTEAWMASRERGVDRAALVRSLEAMVESMAPALHQTSAPAGQNISRRATP</sequence>
<dbReference type="Proteomes" id="UP000604243">
    <property type="component" value="Unassembled WGS sequence"/>
</dbReference>
<dbReference type="Gene3D" id="3.40.190.170">
    <property type="entry name" value="Bacterial extracellular solute-binding protein, family 7"/>
    <property type="match status" value="1"/>
</dbReference>
<evidence type="ECO:0000313" key="2">
    <source>
        <dbReference type="EMBL" id="GHC23279.1"/>
    </source>
</evidence>
<evidence type="ECO:0008006" key="4">
    <source>
        <dbReference type="Google" id="ProtNLM"/>
    </source>
</evidence>
<dbReference type="InterPro" id="IPR038404">
    <property type="entry name" value="TRAP_DctP_sf"/>
</dbReference>
<gene>
    <name evidence="2" type="ORF">GCM10010082_14380</name>
</gene>
<protein>
    <recommendedName>
        <fullName evidence="4">C4-dicarboxylate transporter</fullName>
    </recommendedName>
</protein>
<dbReference type="EMBL" id="BMZM01000002">
    <property type="protein sequence ID" value="GHC23279.1"/>
    <property type="molecule type" value="Genomic_DNA"/>
</dbReference>
<keyword evidence="3" id="KW-1185">Reference proteome</keyword>
<accession>A0ABQ3FGX2</accession>
<evidence type="ECO:0000256" key="1">
    <source>
        <dbReference type="ARBA" id="ARBA00022729"/>
    </source>
</evidence>
<dbReference type="Pfam" id="PF03480">
    <property type="entry name" value="DctP"/>
    <property type="match status" value="1"/>
</dbReference>
<dbReference type="NCBIfam" id="NF037995">
    <property type="entry name" value="TRAP_S1"/>
    <property type="match status" value="1"/>
</dbReference>
<comment type="caution">
    <text evidence="2">The sequence shown here is derived from an EMBL/GenBank/DDBJ whole genome shotgun (WGS) entry which is preliminary data.</text>
</comment>
<reference evidence="3" key="1">
    <citation type="journal article" date="2019" name="Int. J. Syst. Evol. Microbiol.">
        <title>The Global Catalogue of Microorganisms (GCM) 10K type strain sequencing project: providing services to taxonomists for standard genome sequencing and annotation.</title>
        <authorList>
            <consortium name="The Broad Institute Genomics Platform"/>
            <consortium name="The Broad Institute Genome Sequencing Center for Infectious Disease"/>
            <person name="Wu L."/>
            <person name="Ma J."/>
        </authorList>
    </citation>
    <scope>NUCLEOTIDE SEQUENCE [LARGE SCALE GENOMIC DNA]</scope>
    <source>
        <strain evidence="3">KCTC 42082</strain>
    </source>
</reference>
<dbReference type="PANTHER" id="PTHR33376">
    <property type="match status" value="1"/>
</dbReference>
<keyword evidence="1" id="KW-0732">Signal</keyword>
<evidence type="ECO:0000313" key="3">
    <source>
        <dbReference type="Proteomes" id="UP000604243"/>
    </source>
</evidence>
<dbReference type="InterPro" id="IPR018389">
    <property type="entry name" value="DctP_fam"/>
</dbReference>
<proteinExistence type="predicted"/>
<dbReference type="PANTHER" id="PTHR33376:SF15">
    <property type="entry name" value="BLL6794 PROTEIN"/>
    <property type="match status" value="1"/>
</dbReference>
<organism evidence="2 3">
    <name type="scientific">Kushneria pakistanensis</name>
    <dbReference type="NCBI Taxonomy" id="1508770"/>
    <lineage>
        <taxon>Bacteria</taxon>
        <taxon>Pseudomonadati</taxon>
        <taxon>Pseudomonadota</taxon>
        <taxon>Gammaproteobacteria</taxon>
        <taxon>Oceanospirillales</taxon>
        <taxon>Halomonadaceae</taxon>
        <taxon>Kushneria</taxon>
    </lineage>
</organism>